<dbReference type="InterPro" id="IPR016162">
    <property type="entry name" value="Ald_DH_N"/>
</dbReference>
<dbReference type="PANTHER" id="PTHR11699">
    <property type="entry name" value="ALDEHYDE DEHYDROGENASE-RELATED"/>
    <property type="match status" value="1"/>
</dbReference>
<dbReference type="GO" id="GO:0016620">
    <property type="term" value="F:oxidoreductase activity, acting on the aldehyde or oxo group of donors, NAD or NADP as acceptor"/>
    <property type="evidence" value="ECO:0007669"/>
    <property type="project" value="InterPro"/>
</dbReference>
<accession>F0WUJ9</accession>
<dbReference type="EMBL" id="FR824319">
    <property type="protein sequence ID" value="CCA25080.1"/>
    <property type="molecule type" value="Genomic_DNA"/>
</dbReference>
<dbReference type="SUPFAM" id="SSF53720">
    <property type="entry name" value="ALDH-like"/>
    <property type="match status" value="1"/>
</dbReference>
<evidence type="ECO:0000256" key="1">
    <source>
        <dbReference type="ARBA" id="ARBA00023002"/>
    </source>
</evidence>
<sequence length="367" mass="40190">MMVYLSDQALCADTFPEENNAFRRITHDPIGVLYVIAAWNYPLLTVTNSIIPAVLAGNTVILKHSPRTPFCGEHFDWTFKEAGFPDHIVQHAFTEHNVAADIINHPEIASVSFTGSVNGGHAVRKANTEKFMDMTLELGGNDAGYVASDADVLRAAESLADGVCYNAGQSCCGVERIYVHSNHYQRFLEEVGKMFKSYVLDDPLSTSCTLGPMALASTPQFLKEQVDDALANGATLIAGDGPKSDSKGKGRFYSPTCLAECKNTMKIMREESFGPIVGIEKVSSDEEAIHKINDSKYGLTSSIFTVSRERAFQFGEAISCGTVYLNRCDAVDPLLPWSGQKYSGKGISLSKYGFARFTRLKAWNFSL</sequence>
<dbReference type="AlphaFoldDB" id="F0WUJ9"/>
<dbReference type="Gene3D" id="3.40.605.10">
    <property type="entry name" value="Aldehyde Dehydrogenase, Chain A, domain 1"/>
    <property type="match status" value="1"/>
</dbReference>
<dbReference type="InterPro" id="IPR016163">
    <property type="entry name" value="Ald_DH_C"/>
</dbReference>
<dbReference type="HOGENOM" id="CLU_005391_1_0_1"/>
<dbReference type="Pfam" id="PF00171">
    <property type="entry name" value="Aldedh"/>
    <property type="match status" value="1"/>
</dbReference>
<dbReference type="PROSITE" id="PS00687">
    <property type="entry name" value="ALDEHYDE_DEHYDR_GLU"/>
    <property type="match status" value="1"/>
</dbReference>
<keyword evidence="1 3" id="KW-0560">Oxidoreductase</keyword>
<comment type="similarity">
    <text evidence="3">Belongs to the aldehyde dehydrogenase family.</text>
</comment>
<feature type="active site" evidence="2">
    <location>
        <position position="137"/>
    </location>
</feature>
<name>F0WUJ9_9STRA</name>
<dbReference type="InterPro" id="IPR029510">
    <property type="entry name" value="Ald_DH_CS_GLU"/>
</dbReference>
<protein>
    <submittedName>
        <fullName evidence="5">Aldehyde dehydrogenase putative</fullName>
    </submittedName>
</protein>
<dbReference type="InterPro" id="IPR016161">
    <property type="entry name" value="Ald_DH/histidinol_DH"/>
</dbReference>
<reference evidence="5" key="1">
    <citation type="journal article" date="2011" name="PLoS Biol.">
        <title>Gene gain and loss during evolution of obligate parasitism in the white rust pathogen of Arabidopsis thaliana.</title>
        <authorList>
            <person name="Kemen E."/>
            <person name="Gardiner A."/>
            <person name="Schultz-Larsen T."/>
            <person name="Kemen A.C."/>
            <person name="Balmuth A.L."/>
            <person name="Robert-Seilaniantz A."/>
            <person name="Bailey K."/>
            <person name="Holub E."/>
            <person name="Studholme D.J."/>
            <person name="Maclean D."/>
            <person name="Jones J.D."/>
        </authorList>
    </citation>
    <scope>NUCLEOTIDE SEQUENCE</scope>
</reference>
<dbReference type="Gene3D" id="3.40.309.10">
    <property type="entry name" value="Aldehyde Dehydrogenase, Chain A, domain 2"/>
    <property type="match status" value="1"/>
</dbReference>
<evidence type="ECO:0000313" key="5">
    <source>
        <dbReference type="EMBL" id="CCA25080.1"/>
    </source>
</evidence>
<proteinExistence type="inferred from homology"/>
<dbReference type="InterPro" id="IPR015590">
    <property type="entry name" value="Aldehyde_DH_dom"/>
</dbReference>
<evidence type="ECO:0000259" key="4">
    <source>
        <dbReference type="Pfam" id="PF00171"/>
    </source>
</evidence>
<reference evidence="5" key="2">
    <citation type="submission" date="2011-02" db="EMBL/GenBank/DDBJ databases">
        <authorList>
            <person name="MacLean D."/>
        </authorList>
    </citation>
    <scope>NUCLEOTIDE SEQUENCE</scope>
</reference>
<evidence type="ECO:0000256" key="3">
    <source>
        <dbReference type="RuleBase" id="RU003345"/>
    </source>
</evidence>
<feature type="domain" description="Aldehyde dehydrogenase" evidence="4">
    <location>
        <begin position="12"/>
        <end position="362"/>
    </location>
</feature>
<gene>
    <name evidence="5" type="primary">AlNc14C274G10010</name>
    <name evidence="5" type="ORF">ALNC14_112240</name>
</gene>
<organism evidence="5">
    <name type="scientific">Albugo laibachii Nc14</name>
    <dbReference type="NCBI Taxonomy" id="890382"/>
    <lineage>
        <taxon>Eukaryota</taxon>
        <taxon>Sar</taxon>
        <taxon>Stramenopiles</taxon>
        <taxon>Oomycota</taxon>
        <taxon>Peronosporomycetes</taxon>
        <taxon>Albuginales</taxon>
        <taxon>Albuginaceae</taxon>
        <taxon>Albugo</taxon>
    </lineage>
</organism>
<dbReference type="FunFam" id="3.40.309.10:FF:000009">
    <property type="entry name" value="Aldehyde dehydrogenase A"/>
    <property type="match status" value="1"/>
</dbReference>
<evidence type="ECO:0000256" key="2">
    <source>
        <dbReference type="PROSITE-ProRule" id="PRU10007"/>
    </source>
</evidence>